<dbReference type="InterPro" id="IPR025662">
    <property type="entry name" value="Sigma_54_int_dom_ATP-bd_1"/>
</dbReference>
<dbReference type="InterPro" id="IPR001789">
    <property type="entry name" value="Sig_transdc_resp-reg_receiver"/>
</dbReference>
<feature type="domain" description="Sigma-54 factor interaction" evidence="7">
    <location>
        <begin position="148"/>
        <end position="376"/>
    </location>
</feature>
<dbReference type="SMART" id="SM00382">
    <property type="entry name" value="AAA"/>
    <property type="match status" value="1"/>
</dbReference>
<evidence type="ECO:0000256" key="6">
    <source>
        <dbReference type="PROSITE-ProRule" id="PRU00169"/>
    </source>
</evidence>
<evidence type="ECO:0000259" key="8">
    <source>
        <dbReference type="PROSITE" id="PS50110"/>
    </source>
</evidence>
<keyword evidence="10" id="KW-1185">Reference proteome</keyword>
<dbReference type="InterPro" id="IPR002078">
    <property type="entry name" value="Sigma_54_int"/>
</dbReference>
<sequence length="450" mass="49372">MEAIGQKLLIVEDDPGLRNQLRWCFDGYEVLEAGDVESAMKRVRADGPAIVLLDLGLPPDPANASEGLKALGQIRTVAPHSKIIVVTGNDDRQNALRAVAMGAYDFYQKPVDADVLRLLVDRAYNLYLLEQENRELLARQTSAPLHGIIAASPAMLAICRTIQKVAPTSASVLLLGESGTGKELLARALHDMSQAKGAFIAINCAAIPDTLLESELFGYEKGAFTGAAKQTRGKIEYAEGGTLMLDEIGDLPLPLQAKLLRFLQERVIERIGGRQSITVDTRVICATHRDLLALIAEGQFRQDLYYRVSPVTVRIPPLRKREGDTVLIARALLNTLSRELGKAQLSCTPGALQALQTHSWPGNVRELENRLRRAAIMCESGQITAQDLELDSIEVADSPLDLREARERAERQTIHQAMVYADGNVSRAAELLGVTRPTLYGLLNRYEIKV</sequence>
<dbReference type="PROSITE" id="PS00676">
    <property type="entry name" value="SIGMA54_INTERACT_2"/>
    <property type="match status" value="1"/>
</dbReference>
<evidence type="ECO:0000259" key="7">
    <source>
        <dbReference type="PROSITE" id="PS50045"/>
    </source>
</evidence>
<feature type="domain" description="Response regulatory" evidence="8">
    <location>
        <begin position="7"/>
        <end position="124"/>
    </location>
</feature>
<dbReference type="Gene3D" id="1.10.8.60">
    <property type="match status" value="1"/>
</dbReference>
<evidence type="ECO:0000313" key="9">
    <source>
        <dbReference type="EMBL" id="CDI02410.1"/>
    </source>
</evidence>
<dbReference type="InterPro" id="IPR011006">
    <property type="entry name" value="CheY-like_superfamily"/>
</dbReference>
<dbReference type="PROSITE" id="PS50045">
    <property type="entry name" value="SIGMA54_INTERACT_4"/>
    <property type="match status" value="1"/>
</dbReference>
<dbReference type="Pfam" id="PF00072">
    <property type="entry name" value="Response_reg"/>
    <property type="match status" value="1"/>
</dbReference>
<dbReference type="Gene3D" id="3.40.50.2300">
    <property type="match status" value="1"/>
</dbReference>
<dbReference type="PANTHER" id="PTHR32071:SF113">
    <property type="entry name" value="ALGINATE BIOSYNTHESIS TRANSCRIPTIONAL REGULATORY PROTEIN ALGB"/>
    <property type="match status" value="1"/>
</dbReference>
<dbReference type="PANTHER" id="PTHR32071">
    <property type="entry name" value="TRANSCRIPTIONAL REGULATORY PROTEIN"/>
    <property type="match status" value="1"/>
</dbReference>
<comment type="caution">
    <text evidence="9">The sequence shown here is derived from an EMBL/GenBank/DDBJ whole genome shotgun (WGS) entry which is preliminary data.</text>
</comment>
<dbReference type="GO" id="GO:0005524">
    <property type="term" value="F:ATP binding"/>
    <property type="evidence" value="ECO:0007669"/>
    <property type="project" value="UniProtKB-KW"/>
</dbReference>
<dbReference type="InterPro" id="IPR025943">
    <property type="entry name" value="Sigma_54_int_dom_ATP-bd_2"/>
</dbReference>
<protein>
    <submittedName>
        <fullName evidence="9">Response regulatory protein</fullName>
    </submittedName>
</protein>
<dbReference type="RefSeq" id="WP_048672588.1">
    <property type="nucleotide sequence ID" value="NZ_CBTJ020000037.1"/>
</dbReference>
<dbReference type="EMBL" id="CBTJ020000037">
    <property type="protein sequence ID" value="CDI02410.1"/>
    <property type="molecule type" value="Genomic_DNA"/>
</dbReference>
<dbReference type="Pfam" id="PF02954">
    <property type="entry name" value="HTH_8"/>
    <property type="match status" value="1"/>
</dbReference>
<dbReference type="SUPFAM" id="SSF52172">
    <property type="entry name" value="CheY-like"/>
    <property type="match status" value="1"/>
</dbReference>
<feature type="modified residue" description="4-aspartylphosphate" evidence="6">
    <location>
        <position position="54"/>
    </location>
</feature>
<accession>W6M9H3</accession>
<dbReference type="OrthoDB" id="9804019at2"/>
<dbReference type="GO" id="GO:0000160">
    <property type="term" value="P:phosphorelay signal transduction system"/>
    <property type="evidence" value="ECO:0007669"/>
    <property type="project" value="InterPro"/>
</dbReference>
<dbReference type="CDD" id="cd00009">
    <property type="entry name" value="AAA"/>
    <property type="match status" value="1"/>
</dbReference>
<reference evidence="9" key="1">
    <citation type="submission" date="2013-07" db="EMBL/GenBank/DDBJ databases">
        <authorList>
            <person name="McIlroy S."/>
        </authorList>
    </citation>
    <scope>NUCLEOTIDE SEQUENCE [LARGE SCALE GENOMIC DNA]</scope>
    <source>
        <strain evidence="9">Run_A_D11</strain>
    </source>
</reference>
<reference evidence="9" key="2">
    <citation type="submission" date="2014-03" db="EMBL/GenBank/DDBJ databases">
        <title>Candidatus Competibacter-lineage genomes retrieved from metagenomes reveal functional metabolic diversity.</title>
        <authorList>
            <person name="McIlroy S.J."/>
            <person name="Albertsen M."/>
            <person name="Andresen E.K."/>
            <person name="Saunders A.M."/>
            <person name="Kristiansen R."/>
            <person name="Stokholm-Bjerregaard M."/>
            <person name="Nielsen K.L."/>
            <person name="Nielsen P.H."/>
        </authorList>
    </citation>
    <scope>NUCLEOTIDE SEQUENCE</scope>
    <source>
        <strain evidence="9">Run_A_D11</strain>
    </source>
</reference>
<dbReference type="CDD" id="cd00156">
    <property type="entry name" value="REC"/>
    <property type="match status" value="1"/>
</dbReference>
<dbReference type="NCBIfam" id="TIGR02915">
    <property type="entry name" value="PEP_resp_reg"/>
    <property type="match status" value="1"/>
</dbReference>
<keyword evidence="6" id="KW-0597">Phosphoprotein</keyword>
<dbReference type="InterPro" id="IPR014264">
    <property type="entry name" value="PEP-CTERM_resp_reg"/>
</dbReference>
<keyword evidence="3" id="KW-0805">Transcription regulation</keyword>
<evidence type="ECO:0000313" key="10">
    <source>
        <dbReference type="Proteomes" id="UP000035760"/>
    </source>
</evidence>
<proteinExistence type="predicted"/>
<dbReference type="PRINTS" id="PR01590">
    <property type="entry name" value="HTHFIS"/>
</dbReference>
<evidence type="ECO:0000256" key="1">
    <source>
        <dbReference type="ARBA" id="ARBA00022741"/>
    </source>
</evidence>
<dbReference type="SUPFAM" id="SSF46689">
    <property type="entry name" value="Homeodomain-like"/>
    <property type="match status" value="1"/>
</dbReference>
<dbReference type="GO" id="GO:0006355">
    <property type="term" value="P:regulation of DNA-templated transcription"/>
    <property type="evidence" value="ECO:0007669"/>
    <property type="project" value="InterPro"/>
</dbReference>
<dbReference type="Pfam" id="PF25601">
    <property type="entry name" value="AAA_lid_14"/>
    <property type="match status" value="1"/>
</dbReference>
<dbReference type="Proteomes" id="UP000035760">
    <property type="component" value="Unassembled WGS sequence"/>
</dbReference>
<evidence type="ECO:0000256" key="2">
    <source>
        <dbReference type="ARBA" id="ARBA00022840"/>
    </source>
</evidence>
<dbReference type="GO" id="GO:0043565">
    <property type="term" value="F:sequence-specific DNA binding"/>
    <property type="evidence" value="ECO:0007669"/>
    <property type="project" value="InterPro"/>
</dbReference>
<dbReference type="STRING" id="1400863.BN873_300031"/>
<dbReference type="Gene3D" id="3.40.50.300">
    <property type="entry name" value="P-loop containing nucleotide triphosphate hydrolases"/>
    <property type="match status" value="1"/>
</dbReference>
<dbReference type="Pfam" id="PF00158">
    <property type="entry name" value="Sigma54_activat"/>
    <property type="match status" value="1"/>
</dbReference>
<dbReference type="SMART" id="SM00448">
    <property type="entry name" value="REC"/>
    <property type="match status" value="1"/>
</dbReference>
<dbReference type="InterPro" id="IPR027417">
    <property type="entry name" value="P-loop_NTPase"/>
</dbReference>
<dbReference type="FunFam" id="3.40.50.300:FF:000006">
    <property type="entry name" value="DNA-binding transcriptional regulator NtrC"/>
    <property type="match status" value="1"/>
</dbReference>
<keyword evidence="2" id="KW-0067">ATP-binding</keyword>
<keyword evidence="1" id="KW-0547">Nucleotide-binding</keyword>
<dbReference type="PROSITE" id="PS00675">
    <property type="entry name" value="SIGMA54_INTERACT_1"/>
    <property type="match status" value="1"/>
</dbReference>
<evidence type="ECO:0000256" key="4">
    <source>
        <dbReference type="ARBA" id="ARBA00023125"/>
    </source>
</evidence>
<keyword evidence="5" id="KW-0804">Transcription</keyword>
<dbReference type="InterPro" id="IPR002197">
    <property type="entry name" value="HTH_Fis"/>
</dbReference>
<dbReference type="InterPro" id="IPR058031">
    <property type="entry name" value="AAA_lid_NorR"/>
</dbReference>
<dbReference type="InterPro" id="IPR003593">
    <property type="entry name" value="AAA+_ATPase"/>
</dbReference>
<dbReference type="InterPro" id="IPR025944">
    <property type="entry name" value="Sigma_54_int_dom_CS"/>
</dbReference>
<evidence type="ECO:0000256" key="5">
    <source>
        <dbReference type="ARBA" id="ARBA00023163"/>
    </source>
</evidence>
<dbReference type="InterPro" id="IPR009057">
    <property type="entry name" value="Homeodomain-like_sf"/>
</dbReference>
<evidence type="ECO:0000256" key="3">
    <source>
        <dbReference type="ARBA" id="ARBA00023015"/>
    </source>
</evidence>
<dbReference type="AlphaFoldDB" id="W6M9H3"/>
<dbReference type="Gene3D" id="1.10.10.60">
    <property type="entry name" value="Homeodomain-like"/>
    <property type="match status" value="1"/>
</dbReference>
<dbReference type="PROSITE" id="PS50110">
    <property type="entry name" value="RESPONSE_REGULATORY"/>
    <property type="match status" value="1"/>
</dbReference>
<organism evidence="9 10">
    <name type="scientific">Candidatus Competibacter denitrificans Run_A_D11</name>
    <dbReference type="NCBI Taxonomy" id="1400863"/>
    <lineage>
        <taxon>Bacteria</taxon>
        <taxon>Pseudomonadati</taxon>
        <taxon>Pseudomonadota</taxon>
        <taxon>Gammaproteobacteria</taxon>
        <taxon>Candidatus Competibacteraceae</taxon>
        <taxon>Candidatus Competibacter</taxon>
    </lineage>
</organism>
<gene>
    <name evidence="9" type="ORF">BN873_300031</name>
</gene>
<keyword evidence="4" id="KW-0238">DNA-binding</keyword>
<name>W6M9H3_9GAMM</name>
<dbReference type="PROSITE" id="PS00688">
    <property type="entry name" value="SIGMA54_INTERACT_3"/>
    <property type="match status" value="1"/>
</dbReference>
<dbReference type="SUPFAM" id="SSF52540">
    <property type="entry name" value="P-loop containing nucleoside triphosphate hydrolases"/>
    <property type="match status" value="1"/>
</dbReference>